<evidence type="ECO:0000313" key="4">
    <source>
        <dbReference type="Proteomes" id="UP000288805"/>
    </source>
</evidence>
<keyword evidence="2" id="KW-0732">Signal</keyword>
<gene>
    <name evidence="3" type="ORF">CK203_109233</name>
</gene>
<accession>A0A438C4F8</accession>
<feature type="region of interest" description="Disordered" evidence="1">
    <location>
        <begin position="56"/>
        <end position="102"/>
    </location>
</feature>
<proteinExistence type="predicted"/>
<dbReference type="Proteomes" id="UP000288805">
    <property type="component" value="Unassembled WGS sequence"/>
</dbReference>
<feature type="chain" id="PRO_5019436091" evidence="2">
    <location>
        <begin position="23"/>
        <end position="259"/>
    </location>
</feature>
<reference evidence="3 4" key="1">
    <citation type="journal article" date="2018" name="PLoS Genet.">
        <title>Population sequencing reveals clonal diversity and ancestral inbreeding in the grapevine cultivar Chardonnay.</title>
        <authorList>
            <person name="Roach M.J."/>
            <person name="Johnson D.L."/>
            <person name="Bohlmann J."/>
            <person name="van Vuuren H.J."/>
            <person name="Jones S.J."/>
            <person name="Pretorius I.S."/>
            <person name="Schmidt S.A."/>
            <person name="Borneman A.R."/>
        </authorList>
    </citation>
    <scope>NUCLEOTIDE SEQUENCE [LARGE SCALE GENOMIC DNA]</scope>
    <source>
        <strain evidence="4">cv. Chardonnay</strain>
        <tissue evidence="3">Leaf</tissue>
    </source>
</reference>
<organism evidence="3 4">
    <name type="scientific">Vitis vinifera</name>
    <name type="common">Grape</name>
    <dbReference type="NCBI Taxonomy" id="29760"/>
    <lineage>
        <taxon>Eukaryota</taxon>
        <taxon>Viridiplantae</taxon>
        <taxon>Streptophyta</taxon>
        <taxon>Embryophyta</taxon>
        <taxon>Tracheophyta</taxon>
        <taxon>Spermatophyta</taxon>
        <taxon>Magnoliopsida</taxon>
        <taxon>eudicotyledons</taxon>
        <taxon>Gunneridae</taxon>
        <taxon>Pentapetalae</taxon>
        <taxon>rosids</taxon>
        <taxon>Vitales</taxon>
        <taxon>Vitaceae</taxon>
        <taxon>Viteae</taxon>
        <taxon>Vitis</taxon>
    </lineage>
</organism>
<feature type="compositionally biased region" description="Low complexity" evidence="1">
    <location>
        <begin position="80"/>
        <end position="97"/>
    </location>
</feature>
<sequence>MLALIENPKLLIILVFSRLAHSSLVLDEHFMLKDLSSCKVVRLANSEAHQACLKEREKKRQEGTLRQAPATVRTPPPAFPSSSWASSSSSSPSYSPSIEEPKTGHKHLFEPIAINPSHSKKTCLEPVPNPPSKLARPTIVAPITSRPNEKPSSTNNISYHKTRKPFTVLENISEESFECLNSSHPRPKLTYVLSWEKISKLLSCILFFTEKEPLVWNMGVLFSVTQRIPVEVDEDPSQSFMARLLYDTPNTTIVCILYM</sequence>
<name>A0A438C4F8_VITVI</name>
<comment type="caution">
    <text evidence="3">The sequence shown here is derived from an EMBL/GenBank/DDBJ whole genome shotgun (WGS) entry which is preliminary data.</text>
</comment>
<protein>
    <submittedName>
        <fullName evidence="3">Uncharacterized protein</fullName>
    </submittedName>
</protein>
<dbReference type="EMBL" id="QGNW01002553">
    <property type="protein sequence ID" value="RVW18078.1"/>
    <property type="molecule type" value="Genomic_DNA"/>
</dbReference>
<evidence type="ECO:0000256" key="1">
    <source>
        <dbReference type="SAM" id="MobiDB-lite"/>
    </source>
</evidence>
<evidence type="ECO:0000256" key="2">
    <source>
        <dbReference type="SAM" id="SignalP"/>
    </source>
</evidence>
<evidence type="ECO:0000313" key="3">
    <source>
        <dbReference type="EMBL" id="RVW18078.1"/>
    </source>
</evidence>
<feature type="signal peptide" evidence="2">
    <location>
        <begin position="1"/>
        <end position="22"/>
    </location>
</feature>
<dbReference type="AlphaFoldDB" id="A0A438C4F8"/>